<dbReference type="SUPFAM" id="SSF54373">
    <property type="entry name" value="FAD-linked reductases, C-terminal domain"/>
    <property type="match status" value="1"/>
</dbReference>
<evidence type="ECO:0000313" key="8">
    <source>
        <dbReference type="EMBL" id="KAL2289239.1"/>
    </source>
</evidence>
<dbReference type="Gene3D" id="3.50.50.60">
    <property type="entry name" value="FAD/NAD(P)-binding domain"/>
    <property type="match status" value="1"/>
</dbReference>
<dbReference type="InterPro" id="IPR050493">
    <property type="entry name" value="FAD-dep_Monooxygenase_BioMet"/>
</dbReference>
<dbReference type="Pfam" id="PF01494">
    <property type="entry name" value="FAD_binding_3"/>
    <property type="match status" value="1"/>
</dbReference>
<dbReference type="InterPro" id="IPR036188">
    <property type="entry name" value="FAD/NAD-bd_sf"/>
</dbReference>
<protein>
    <recommendedName>
        <fullName evidence="7">FAD-binding domain-containing protein</fullName>
    </recommendedName>
</protein>
<feature type="compositionally biased region" description="Polar residues" evidence="6">
    <location>
        <begin position="140"/>
        <end position="150"/>
    </location>
</feature>
<evidence type="ECO:0000256" key="2">
    <source>
        <dbReference type="ARBA" id="ARBA00022630"/>
    </source>
</evidence>
<evidence type="ECO:0000256" key="4">
    <source>
        <dbReference type="ARBA" id="ARBA00023002"/>
    </source>
</evidence>
<keyword evidence="2" id="KW-0285">Flavoprotein</keyword>
<accession>A0ABR4F3I2</accession>
<evidence type="ECO:0000259" key="7">
    <source>
        <dbReference type="Pfam" id="PF01494"/>
    </source>
</evidence>
<dbReference type="InterPro" id="IPR002938">
    <property type="entry name" value="FAD-bd"/>
</dbReference>
<keyword evidence="9" id="KW-1185">Reference proteome</keyword>
<gene>
    <name evidence="8" type="ORF">FJTKL_02258</name>
</gene>
<dbReference type="PRINTS" id="PR00420">
    <property type="entry name" value="RNGMNOXGNASE"/>
</dbReference>
<evidence type="ECO:0000256" key="5">
    <source>
        <dbReference type="ARBA" id="ARBA00023033"/>
    </source>
</evidence>
<name>A0ABR4F3I2_9PEZI</name>
<dbReference type="Proteomes" id="UP001600888">
    <property type="component" value="Unassembled WGS sequence"/>
</dbReference>
<comment type="caution">
    <text evidence="8">The sequence shown here is derived from an EMBL/GenBank/DDBJ whole genome shotgun (WGS) entry which is preliminary data.</text>
</comment>
<organism evidence="8 9">
    <name type="scientific">Diaporthe vaccinii</name>
    <dbReference type="NCBI Taxonomy" id="105482"/>
    <lineage>
        <taxon>Eukaryota</taxon>
        <taxon>Fungi</taxon>
        <taxon>Dikarya</taxon>
        <taxon>Ascomycota</taxon>
        <taxon>Pezizomycotina</taxon>
        <taxon>Sordariomycetes</taxon>
        <taxon>Sordariomycetidae</taxon>
        <taxon>Diaporthales</taxon>
        <taxon>Diaporthaceae</taxon>
        <taxon>Diaporthe</taxon>
        <taxon>Diaporthe eres species complex</taxon>
    </lineage>
</organism>
<dbReference type="EMBL" id="JBAWTH010000013">
    <property type="protein sequence ID" value="KAL2289239.1"/>
    <property type="molecule type" value="Genomic_DNA"/>
</dbReference>
<dbReference type="PANTHER" id="PTHR13789:SF314">
    <property type="entry name" value="FAD-BINDING DOMAIN-CONTAINING PROTEIN"/>
    <property type="match status" value="1"/>
</dbReference>
<evidence type="ECO:0000313" key="9">
    <source>
        <dbReference type="Proteomes" id="UP001600888"/>
    </source>
</evidence>
<proteinExistence type="inferred from homology"/>
<sequence length="182" mass="20135">MYPCREYELMNIAFAVPDGSLRDPDQLQYSWNAAGNKEDMVEALCGFPEWLQRMSRCASRVNLFQLRDQEPLPTYVKGRTVLIGDAAHAMVPYQGQGANQAFEDAEGLNAVLADVTERDQIPGLLRIGDSVRRPRASEVQKASRSSQTKIASKEASEAVSSVRPYTSMKEALALLQGNKLVV</sequence>
<feature type="domain" description="FAD-binding" evidence="7">
    <location>
        <begin position="74"/>
        <end position="141"/>
    </location>
</feature>
<reference evidence="8 9" key="1">
    <citation type="submission" date="2024-03" db="EMBL/GenBank/DDBJ databases">
        <title>A high-quality draft genome sequence of Diaporthe vaccinii, a causative agent of upright dieback and viscid rot disease in cranberry plants.</title>
        <authorList>
            <person name="Sarrasin M."/>
            <person name="Lang B.F."/>
            <person name="Burger G."/>
        </authorList>
    </citation>
    <scope>NUCLEOTIDE SEQUENCE [LARGE SCALE GENOMIC DNA]</scope>
    <source>
        <strain evidence="8 9">IS7</strain>
    </source>
</reference>
<dbReference type="PANTHER" id="PTHR13789">
    <property type="entry name" value="MONOOXYGENASE"/>
    <property type="match status" value="1"/>
</dbReference>
<keyword evidence="5" id="KW-0503">Monooxygenase</keyword>
<keyword evidence="3" id="KW-0274">FAD</keyword>
<evidence type="ECO:0000256" key="3">
    <source>
        <dbReference type="ARBA" id="ARBA00022827"/>
    </source>
</evidence>
<dbReference type="SUPFAM" id="SSF51905">
    <property type="entry name" value="FAD/NAD(P)-binding domain"/>
    <property type="match status" value="1"/>
</dbReference>
<feature type="region of interest" description="Disordered" evidence="6">
    <location>
        <begin position="135"/>
        <end position="157"/>
    </location>
</feature>
<comment type="similarity">
    <text evidence="1">Belongs to the paxM FAD-dependent monooxygenase family.</text>
</comment>
<evidence type="ECO:0000256" key="1">
    <source>
        <dbReference type="ARBA" id="ARBA00007992"/>
    </source>
</evidence>
<keyword evidence="4" id="KW-0560">Oxidoreductase</keyword>
<evidence type="ECO:0000256" key="6">
    <source>
        <dbReference type="SAM" id="MobiDB-lite"/>
    </source>
</evidence>